<accession>A0A1Y6E7S7</accession>
<dbReference type="PANTHER" id="PTHR30441:SF8">
    <property type="entry name" value="DUF748 DOMAIN-CONTAINING PROTEIN"/>
    <property type="match status" value="1"/>
</dbReference>
<reference evidence="4" key="1">
    <citation type="submission" date="2017-04" db="EMBL/GenBank/DDBJ databases">
        <authorList>
            <person name="Varghese N."/>
            <person name="Submissions S."/>
        </authorList>
    </citation>
    <scope>NUCLEOTIDE SEQUENCE [LARGE SCALE GENOMIC DNA]</scope>
</reference>
<keyword evidence="2" id="KW-0812">Transmembrane</keyword>
<dbReference type="RefSeq" id="WP_086433358.1">
    <property type="nucleotide sequence ID" value="NZ_FXWH01000001.1"/>
</dbReference>
<dbReference type="AlphaFoldDB" id="A0A1Y6E7S7"/>
<name>A0A1Y6E7S7_9GAMM</name>
<dbReference type="OrthoDB" id="9757969at2"/>
<feature type="coiled-coil region" evidence="1">
    <location>
        <begin position="630"/>
        <end position="657"/>
    </location>
</feature>
<feature type="transmembrane region" description="Helical" evidence="2">
    <location>
        <begin position="25"/>
        <end position="46"/>
    </location>
</feature>
<evidence type="ECO:0000256" key="2">
    <source>
        <dbReference type="SAM" id="Phobius"/>
    </source>
</evidence>
<evidence type="ECO:0000256" key="1">
    <source>
        <dbReference type="SAM" id="Coils"/>
    </source>
</evidence>
<dbReference type="Pfam" id="PF05359">
    <property type="entry name" value="DUF748"/>
    <property type="match status" value="2"/>
</dbReference>
<dbReference type="GO" id="GO:0090313">
    <property type="term" value="P:regulation of protein targeting to membrane"/>
    <property type="evidence" value="ECO:0007669"/>
    <property type="project" value="TreeGrafter"/>
</dbReference>
<keyword evidence="4" id="KW-1185">Reference proteome</keyword>
<evidence type="ECO:0008006" key="5">
    <source>
        <dbReference type="Google" id="ProtNLM"/>
    </source>
</evidence>
<keyword evidence="2" id="KW-0472">Membrane</keyword>
<dbReference type="InterPro" id="IPR052894">
    <property type="entry name" value="AsmA-related"/>
</dbReference>
<protein>
    <recommendedName>
        <fullName evidence="5">DUF748 domain-containing protein</fullName>
    </recommendedName>
</protein>
<dbReference type="EMBL" id="FXWH01000001">
    <property type="protein sequence ID" value="SMQ58697.1"/>
    <property type="molecule type" value="Genomic_DNA"/>
</dbReference>
<keyword evidence="1" id="KW-0175">Coiled coil</keyword>
<gene>
    <name evidence="3" type="ORF">SAMN06297229_0157</name>
</gene>
<dbReference type="Proteomes" id="UP000194450">
    <property type="component" value="Unassembled WGS sequence"/>
</dbReference>
<evidence type="ECO:0000313" key="4">
    <source>
        <dbReference type="Proteomes" id="UP000194450"/>
    </source>
</evidence>
<dbReference type="GO" id="GO:0005886">
    <property type="term" value="C:plasma membrane"/>
    <property type="evidence" value="ECO:0007669"/>
    <property type="project" value="TreeGrafter"/>
</dbReference>
<dbReference type="InterPro" id="IPR008023">
    <property type="entry name" value="DUF748"/>
</dbReference>
<dbReference type="PANTHER" id="PTHR30441">
    <property type="entry name" value="DUF748 DOMAIN-CONTAINING PROTEIN"/>
    <property type="match status" value="1"/>
</dbReference>
<proteinExistence type="predicted"/>
<evidence type="ECO:0000313" key="3">
    <source>
        <dbReference type="EMBL" id="SMQ58697.1"/>
    </source>
</evidence>
<keyword evidence="2" id="KW-1133">Transmembrane helix</keyword>
<sequence length="776" mass="85579">MHSSSLNQFGSYVRTKWASPRRIRFWLLVLVIVYTLLGFFGLPWIIQSVAQSTVKEDFGRELRIESVQTNPYTLTLRINGVELDDTDNRQLLSWDQLFVDLAWSSITNQAWIIETIQLKQPVIQEERFVSGETRFTRLAAKDSTEETADEPAPLPALRINELQVEGGVVRFADNLPSANDDEPTQVSLALQDIGLSVEDFSLQEGMSFPVTMNAQVADGGKLEFNGSVQLLPTFTLEANASFTELALKQAEPYLQQFVNVQLDSGTVTVNGQLHTNAEQPFAFDGSVSVDSLGIREGSNSETLIGWQRLQTEQLKLDLADKQLTTAPINVEALTGRVVIFEDKSTNFGQLVVSGPESTDTEESEPANPFNITIEGIELSDSALHFADNSLPLPFATRIHTLSGDISTLSSSSAEPARVNLEGEVAEFGLAQVEGEIHAWHPMRQTSIHVIFRNLQIPEYSPYTVEFAGRKIEGGTMDLDLDYTVNENQLDGKNNLLLHDLKLGEKMESSNAMDLPLNLAIALLQDSNGVIDLTLPVSGNVDNPQFDFGKIIQQAVGNAITSVVTAPFRFLANLIGADSEDLGKVEFAAGRSELLPPQRQRIAKLREALNERPNLILELAGPFNQDFDGPILQREKAIKALQQRLTEENRENSDASLTAESNQDIVEAMFINHYSETSLTALKEYFTEEPEDSADEPSFDALAYRNQLAKQIIAAQSVSQAELQDIGNARAEAVRNALVNADDETSIATDRVRIQEPKQVDSVNGERVAMEVGVSAD</sequence>
<organism evidence="3 4">
    <name type="scientific">Pseudidiomarina planktonica</name>
    <dbReference type="NCBI Taxonomy" id="1323738"/>
    <lineage>
        <taxon>Bacteria</taxon>
        <taxon>Pseudomonadati</taxon>
        <taxon>Pseudomonadota</taxon>
        <taxon>Gammaproteobacteria</taxon>
        <taxon>Alteromonadales</taxon>
        <taxon>Idiomarinaceae</taxon>
        <taxon>Pseudidiomarina</taxon>
    </lineage>
</organism>